<dbReference type="EC" id="2.1.1.37" evidence="1"/>
<proteinExistence type="predicted"/>
<keyword evidence="1" id="KW-0489">Methyltransferase</keyword>
<dbReference type="Proteomes" id="UP000555564">
    <property type="component" value="Unassembled WGS sequence"/>
</dbReference>
<organism evidence="1 2">
    <name type="scientific">Sphaerisporangium rubeum</name>
    <dbReference type="NCBI Taxonomy" id="321317"/>
    <lineage>
        <taxon>Bacteria</taxon>
        <taxon>Bacillati</taxon>
        <taxon>Actinomycetota</taxon>
        <taxon>Actinomycetes</taxon>
        <taxon>Streptosporangiales</taxon>
        <taxon>Streptosporangiaceae</taxon>
        <taxon>Sphaerisporangium</taxon>
    </lineage>
</organism>
<reference evidence="1 2" key="1">
    <citation type="submission" date="2020-08" db="EMBL/GenBank/DDBJ databases">
        <title>Sequencing the genomes of 1000 actinobacteria strains.</title>
        <authorList>
            <person name="Klenk H.-P."/>
        </authorList>
    </citation>
    <scope>NUCLEOTIDE SEQUENCE [LARGE SCALE GENOMIC DNA]</scope>
    <source>
        <strain evidence="1 2">DSM 44936</strain>
    </source>
</reference>
<dbReference type="EMBL" id="JACHIU010000001">
    <property type="protein sequence ID" value="MBB6474329.1"/>
    <property type="molecule type" value="Genomic_DNA"/>
</dbReference>
<evidence type="ECO:0000313" key="2">
    <source>
        <dbReference type="Proteomes" id="UP000555564"/>
    </source>
</evidence>
<keyword evidence="1" id="KW-0808">Transferase</keyword>
<gene>
    <name evidence="1" type="ORF">BJ992_003760</name>
</gene>
<accession>A0A7X0IFL2</accession>
<comment type="caution">
    <text evidence="1">The sequence shown here is derived from an EMBL/GenBank/DDBJ whole genome shotgun (WGS) entry which is preliminary data.</text>
</comment>
<sequence>MAACDVTDRAGRPRLLDLFCCAGGATRGYQQAGFHVTGVDLRPQPNYIGDAFHQGDAVEFVREHGHTFDVIHASPPCQAGCTLTAGTNKGRTYPQLIPAVRDALRHVGRPYVIENVAGAPVRKDLRLCGEMFALSVIRHRFFELGGVHIPQPDHPAHRGRVAGMRHGEWFHGPYLAVYGQGGGKGSIAQWQQAMGITWTDVRKELAEAIPPAYTRHIGHHLIKALAGDAPVQFELPGLATP</sequence>
<dbReference type="AlphaFoldDB" id="A0A7X0IFL2"/>
<keyword evidence="2" id="KW-1185">Reference proteome</keyword>
<dbReference type="SUPFAM" id="SSF53335">
    <property type="entry name" value="S-adenosyl-L-methionine-dependent methyltransferases"/>
    <property type="match status" value="1"/>
</dbReference>
<protein>
    <submittedName>
        <fullName evidence="1">DNA (Cytosine-5)-methyltransferase 1</fullName>
        <ecNumber evidence="1">2.1.1.37</ecNumber>
    </submittedName>
</protein>
<dbReference type="GO" id="GO:0003886">
    <property type="term" value="F:DNA (cytosine-5-)-methyltransferase activity"/>
    <property type="evidence" value="ECO:0007669"/>
    <property type="project" value="UniProtKB-EC"/>
</dbReference>
<dbReference type="InterPro" id="IPR029063">
    <property type="entry name" value="SAM-dependent_MTases_sf"/>
</dbReference>
<dbReference type="RefSeq" id="WP_184982748.1">
    <property type="nucleotide sequence ID" value="NZ_BAAALO010000095.1"/>
</dbReference>
<dbReference type="Gene3D" id="3.40.50.150">
    <property type="entry name" value="Vaccinia Virus protein VP39"/>
    <property type="match status" value="1"/>
</dbReference>
<evidence type="ECO:0000313" key="1">
    <source>
        <dbReference type="EMBL" id="MBB6474329.1"/>
    </source>
</evidence>
<dbReference type="GO" id="GO:0032259">
    <property type="term" value="P:methylation"/>
    <property type="evidence" value="ECO:0007669"/>
    <property type="project" value="UniProtKB-KW"/>
</dbReference>
<name>A0A7X0IFL2_9ACTN</name>